<feature type="non-terminal residue" evidence="1">
    <location>
        <position position="1"/>
    </location>
</feature>
<comment type="caution">
    <text evidence="1">The sequence shown here is derived from an EMBL/GenBank/DDBJ whole genome shotgun (WGS) entry which is preliminary data.</text>
</comment>
<gene>
    <name evidence="1" type="ORF">GMARGA_LOCUS41065</name>
</gene>
<protein>
    <submittedName>
        <fullName evidence="1">42418_t:CDS:1</fullName>
    </submittedName>
</protein>
<dbReference type="EMBL" id="CAJVQB010109773">
    <property type="protein sequence ID" value="CAG8852107.1"/>
    <property type="molecule type" value="Genomic_DNA"/>
</dbReference>
<reference evidence="1 2" key="1">
    <citation type="submission" date="2021-06" db="EMBL/GenBank/DDBJ databases">
        <authorList>
            <person name="Kallberg Y."/>
            <person name="Tangrot J."/>
            <person name="Rosling A."/>
        </authorList>
    </citation>
    <scope>NUCLEOTIDE SEQUENCE [LARGE SCALE GENOMIC DNA]</scope>
    <source>
        <strain evidence="1 2">120-4 pot B 10/14</strain>
    </source>
</reference>
<evidence type="ECO:0000313" key="1">
    <source>
        <dbReference type="EMBL" id="CAG8852107.1"/>
    </source>
</evidence>
<name>A0ABN7XAL7_GIGMA</name>
<keyword evidence="2" id="KW-1185">Reference proteome</keyword>
<dbReference type="Proteomes" id="UP000789901">
    <property type="component" value="Unassembled WGS sequence"/>
</dbReference>
<sequence>IRILEFKLEDWSVALFSDSQNNELPSHEQLMKYLERKNLANEILCLKVGTKIIYIYNNKENEKIINGTFGKIVGFRSKIDNRVYGQNGLEIPNSLKKKIFIL</sequence>
<accession>A0ABN7XAL7</accession>
<proteinExistence type="predicted"/>
<evidence type="ECO:0000313" key="2">
    <source>
        <dbReference type="Proteomes" id="UP000789901"/>
    </source>
</evidence>
<organism evidence="1 2">
    <name type="scientific">Gigaspora margarita</name>
    <dbReference type="NCBI Taxonomy" id="4874"/>
    <lineage>
        <taxon>Eukaryota</taxon>
        <taxon>Fungi</taxon>
        <taxon>Fungi incertae sedis</taxon>
        <taxon>Mucoromycota</taxon>
        <taxon>Glomeromycotina</taxon>
        <taxon>Glomeromycetes</taxon>
        <taxon>Diversisporales</taxon>
        <taxon>Gigasporaceae</taxon>
        <taxon>Gigaspora</taxon>
    </lineage>
</organism>